<evidence type="ECO:0000313" key="1">
    <source>
        <dbReference type="EMBL" id="NER11827.1"/>
    </source>
</evidence>
<accession>A0A6P0UFN0</accession>
<reference evidence="1 2" key="1">
    <citation type="submission" date="2020-01" db="EMBL/GenBank/DDBJ databases">
        <title>Leptobacterium flavescens.</title>
        <authorList>
            <person name="Wang G."/>
        </authorList>
    </citation>
    <scope>NUCLEOTIDE SEQUENCE [LARGE SCALE GENOMIC DNA]</scope>
    <source>
        <strain evidence="1 2">KCTC 22160</strain>
    </source>
</reference>
<organism evidence="1 2">
    <name type="scientific">Leptobacterium flavescens</name>
    <dbReference type="NCBI Taxonomy" id="472055"/>
    <lineage>
        <taxon>Bacteria</taxon>
        <taxon>Pseudomonadati</taxon>
        <taxon>Bacteroidota</taxon>
        <taxon>Flavobacteriia</taxon>
        <taxon>Flavobacteriales</taxon>
        <taxon>Flavobacteriaceae</taxon>
        <taxon>Leptobacterium</taxon>
    </lineage>
</organism>
<proteinExistence type="predicted"/>
<protein>
    <submittedName>
        <fullName evidence="1">Nuclear transport factor 2 family protein</fullName>
    </submittedName>
</protein>
<gene>
    <name evidence="1" type="ORF">GWK08_00085</name>
</gene>
<keyword evidence="2" id="KW-1185">Reference proteome</keyword>
<sequence length="138" mass="15701">MKLTVLTIFFLIGFTVSGQSEKEQITETLNTYIEGFTKGKSELLKEAFYPDSNLHFTDTRNGGDKLRVITGKNFIKNARPREGATARITQIDYDTNAAMARIEIVIPNQVTYTDFLLLLKYEGSWKIIQKAFTAKRNP</sequence>
<dbReference type="AlphaFoldDB" id="A0A6P0UFN0"/>
<name>A0A6P0UFN0_9FLAO</name>
<dbReference type="EMBL" id="JAABOO010000001">
    <property type="protein sequence ID" value="NER11827.1"/>
    <property type="molecule type" value="Genomic_DNA"/>
</dbReference>
<dbReference type="RefSeq" id="WP_163604863.1">
    <property type="nucleotide sequence ID" value="NZ_JAABOO010000001.1"/>
</dbReference>
<dbReference type="InterPro" id="IPR039437">
    <property type="entry name" value="FrzH/put_lumazine-bd"/>
</dbReference>
<dbReference type="Gene3D" id="3.10.450.50">
    <property type="match status" value="1"/>
</dbReference>
<dbReference type="Proteomes" id="UP000468581">
    <property type="component" value="Unassembled WGS sequence"/>
</dbReference>
<dbReference type="SUPFAM" id="SSF54427">
    <property type="entry name" value="NTF2-like"/>
    <property type="match status" value="1"/>
</dbReference>
<evidence type="ECO:0000313" key="2">
    <source>
        <dbReference type="Proteomes" id="UP000468581"/>
    </source>
</evidence>
<dbReference type="InterPro" id="IPR032710">
    <property type="entry name" value="NTF2-like_dom_sf"/>
</dbReference>
<dbReference type="Pfam" id="PF12893">
    <property type="entry name" value="Lumazine_bd_2"/>
    <property type="match status" value="1"/>
</dbReference>
<comment type="caution">
    <text evidence="1">The sequence shown here is derived from an EMBL/GenBank/DDBJ whole genome shotgun (WGS) entry which is preliminary data.</text>
</comment>